<keyword evidence="4 6" id="KW-0687">Ribonucleoprotein</keyword>
<dbReference type="STRING" id="1465756.BIV18_07850"/>
<dbReference type="GO" id="GO:0019843">
    <property type="term" value="F:rRNA binding"/>
    <property type="evidence" value="ECO:0007669"/>
    <property type="project" value="UniProtKB-UniRule"/>
</dbReference>
<comment type="subunit">
    <text evidence="2 6">Part of the 50S ribosomal subunit.</text>
</comment>
<evidence type="ECO:0000313" key="8">
    <source>
        <dbReference type="EMBL" id="OLR65430.1"/>
    </source>
</evidence>
<dbReference type="InterPro" id="IPR002136">
    <property type="entry name" value="Ribosomal_uL4"/>
</dbReference>
<evidence type="ECO:0000313" key="9">
    <source>
        <dbReference type="Proteomes" id="UP000187166"/>
    </source>
</evidence>
<evidence type="ECO:0000256" key="6">
    <source>
        <dbReference type="HAMAP-Rule" id="MF_01328"/>
    </source>
</evidence>
<comment type="caution">
    <text evidence="8">The sequence shown here is derived from an EMBL/GenBank/DDBJ whole genome shotgun (WGS) entry which is preliminary data.</text>
</comment>
<evidence type="ECO:0000256" key="3">
    <source>
        <dbReference type="ARBA" id="ARBA00022980"/>
    </source>
</evidence>
<dbReference type="EMBL" id="MJIH01000001">
    <property type="protein sequence ID" value="OLR65430.1"/>
    <property type="molecule type" value="Genomic_DNA"/>
</dbReference>
<comment type="function">
    <text evidence="6">Forms part of the polypeptide exit tunnel.</text>
</comment>
<name>A0A1U7M180_9FIRM</name>
<evidence type="ECO:0000256" key="1">
    <source>
        <dbReference type="ARBA" id="ARBA00010528"/>
    </source>
</evidence>
<dbReference type="SUPFAM" id="SSF52166">
    <property type="entry name" value="Ribosomal protein L4"/>
    <property type="match status" value="1"/>
</dbReference>
<dbReference type="Pfam" id="PF00573">
    <property type="entry name" value="Ribosomal_L4"/>
    <property type="match status" value="1"/>
</dbReference>
<evidence type="ECO:0000256" key="5">
    <source>
        <dbReference type="ARBA" id="ARBA00035244"/>
    </source>
</evidence>
<feature type="region of interest" description="Disordered" evidence="7">
    <location>
        <begin position="47"/>
        <end position="78"/>
    </location>
</feature>
<dbReference type="Gene3D" id="3.40.1370.10">
    <property type="match status" value="1"/>
</dbReference>
<dbReference type="GO" id="GO:0005840">
    <property type="term" value="C:ribosome"/>
    <property type="evidence" value="ECO:0007669"/>
    <property type="project" value="UniProtKB-KW"/>
</dbReference>
<evidence type="ECO:0000256" key="7">
    <source>
        <dbReference type="SAM" id="MobiDB-lite"/>
    </source>
</evidence>
<dbReference type="GO" id="GO:1990904">
    <property type="term" value="C:ribonucleoprotein complex"/>
    <property type="evidence" value="ECO:0007669"/>
    <property type="project" value="UniProtKB-KW"/>
</dbReference>
<evidence type="ECO:0000256" key="2">
    <source>
        <dbReference type="ARBA" id="ARBA00011838"/>
    </source>
</evidence>
<dbReference type="GO" id="GO:0006412">
    <property type="term" value="P:translation"/>
    <property type="evidence" value="ECO:0007669"/>
    <property type="project" value="UniProtKB-UniRule"/>
</dbReference>
<keyword evidence="9" id="KW-1185">Reference proteome</keyword>
<gene>
    <name evidence="6" type="primary">rplD</name>
    <name evidence="8" type="ORF">BIV18_07850</name>
</gene>
<dbReference type="AlphaFoldDB" id="A0A1U7M180"/>
<feature type="compositionally biased region" description="Basic residues" evidence="7">
    <location>
        <begin position="60"/>
        <end position="71"/>
    </location>
</feature>
<dbReference type="PANTHER" id="PTHR10746:SF6">
    <property type="entry name" value="LARGE RIBOSOMAL SUBUNIT PROTEIN UL4M"/>
    <property type="match status" value="1"/>
</dbReference>
<comment type="function">
    <text evidence="6">One of the primary rRNA binding proteins, this protein initially binds near the 5'-end of the 23S rRNA. It is important during the early stages of 50S assembly. It makes multiple contacts with different domains of the 23S rRNA in the assembled 50S subunit and ribosome.</text>
</comment>
<comment type="similarity">
    <text evidence="1 6">Belongs to the universal ribosomal protein uL4 family.</text>
</comment>
<proteinExistence type="inferred from homology"/>
<dbReference type="NCBIfam" id="TIGR03953">
    <property type="entry name" value="rplD_bact"/>
    <property type="match status" value="1"/>
</dbReference>
<keyword evidence="6" id="KW-0694">RNA-binding</keyword>
<dbReference type="GO" id="GO:0003735">
    <property type="term" value="F:structural constituent of ribosome"/>
    <property type="evidence" value="ECO:0007669"/>
    <property type="project" value="InterPro"/>
</dbReference>
<keyword evidence="3 6" id="KW-0689">Ribosomal protein</keyword>
<dbReference type="PANTHER" id="PTHR10746">
    <property type="entry name" value="50S RIBOSOMAL PROTEIN L4"/>
    <property type="match status" value="1"/>
</dbReference>
<accession>A0A1U7M180</accession>
<dbReference type="HAMAP" id="MF_01328_B">
    <property type="entry name" value="Ribosomal_uL4_B"/>
    <property type="match status" value="1"/>
</dbReference>
<organism evidence="8 9">
    <name type="scientific">Peptoniphilus porci</name>
    <dbReference type="NCBI Taxonomy" id="2652280"/>
    <lineage>
        <taxon>Bacteria</taxon>
        <taxon>Bacillati</taxon>
        <taxon>Bacillota</taxon>
        <taxon>Tissierellia</taxon>
        <taxon>Tissierellales</taxon>
        <taxon>Peptoniphilaceae</taxon>
        <taxon>Peptoniphilus</taxon>
    </lineage>
</organism>
<evidence type="ECO:0000256" key="4">
    <source>
        <dbReference type="ARBA" id="ARBA00023274"/>
    </source>
</evidence>
<dbReference type="Proteomes" id="UP000187166">
    <property type="component" value="Unassembled WGS sequence"/>
</dbReference>
<dbReference type="InterPro" id="IPR013005">
    <property type="entry name" value="Ribosomal_uL4-like"/>
</dbReference>
<keyword evidence="6" id="KW-0699">rRNA-binding</keyword>
<protein>
    <recommendedName>
        <fullName evidence="5 6">Large ribosomal subunit protein uL4</fullName>
    </recommendedName>
</protein>
<reference evidence="8 9" key="1">
    <citation type="journal article" date="2016" name="Appl. Environ. Microbiol.">
        <title>Function and Phylogeny of Bacterial Butyryl Coenzyme A:Acetate Transferases and Their Diversity in the Proximal Colon of Swine.</title>
        <authorList>
            <person name="Trachsel J."/>
            <person name="Bayles D.O."/>
            <person name="Looft T."/>
            <person name="Levine U.Y."/>
            <person name="Allen H.K."/>
        </authorList>
    </citation>
    <scope>NUCLEOTIDE SEQUENCE [LARGE SCALE GENOMIC DNA]</scope>
    <source>
        <strain evidence="8 9">35-6-1</strain>
    </source>
</reference>
<sequence>MPKIQMIDIKGNPVEEVELSEGLFDAPISTHAVYLVVKNILANKRQGTHSAKTRAEVRGGGRKPWRQKGTGRARQGSIRSPQWRGGGVVFAKKPRDYSYTTPKKARRVALKSVLTSKFQDGEMILVDKFTMDEPKTKIFANILKDIKAGKKALVVVNDDEKDVQRAARNIAGVKTSRATDINVYDLLKYDNLIISKAALDVVEEVFN</sequence>
<dbReference type="InterPro" id="IPR023574">
    <property type="entry name" value="Ribosomal_uL4_dom_sf"/>
</dbReference>
<dbReference type="eggNOG" id="COG0088">
    <property type="taxonomic scope" value="Bacteria"/>
</dbReference>